<dbReference type="Gene3D" id="2.30.22.10">
    <property type="entry name" value="Head domain of nucleotide exchange factor GrpE"/>
    <property type="match status" value="1"/>
</dbReference>
<dbReference type="PANTHER" id="PTHR21237">
    <property type="entry name" value="GRPE PROTEIN"/>
    <property type="match status" value="1"/>
</dbReference>
<dbReference type="Pfam" id="PF01025">
    <property type="entry name" value="GrpE"/>
    <property type="match status" value="1"/>
</dbReference>
<keyword evidence="3 4" id="KW-0143">Chaperone</keyword>
<evidence type="ECO:0000256" key="7">
    <source>
        <dbReference type="SAM" id="Coils"/>
    </source>
</evidence>
<dbReference type="SUPFAM" id="SSF51064">
    <property type="entry name" value="Head domain of nucleotide exchange factor GrpE"/>
    <property type="match status" value="1"/>
</dbReference>
<comment type="subcellular location">
    <subcellularLocation>
        <location evidence="4">Cytoplasm</location>
    </subcellularLocation>
</comment>
<keyword evidence="7" id="KW-0175">Coiled coil</keyword>
<dbReference type="InterPro" id="IPR013805">
    <property type="entry name" value="GrpE_CC"/>
</dbReference>
<proteinExistence type="inferred from homology"/>
<feature type="region of interest" description="Disordered" evidence="8">
    <location>
        <begin position="1"/>
        <end position="37"/>
    </location>
</feature>
<dbReference type="NCBIfam" id="NF010739">
    <property type="entry name" value="PRK14141.1"/>
    <property type="match status" value="1"/>
</dbReference>
<keyword evidence="10" id="KW-1185">Reference proteome</keyword>
<gene>
    <name evidence="4 9" type="primary">grpE</name>
    <name evidence="9" type="ORF">GCM10007890_51710</name>
</gene>
<evidence type="ECO:0000256" key="5">
    <source>
        <dbReference type="RuleBase" id="RU000639"/>
    </source>
</evidence>
<dbReference type="PANTHER" id="PTHR21237:SF23">
    <property type="entry name" value="GRPE PROTEIN HOMOLOG, MITOCHONDRIAL"/>
    <property type="match status" value="1"/>
</dbReference>
<dbReference type="GO" id="GO:0051087">
    <property type="term" value="F:protein-folding chaperone binding"/>
    <property type="evidence" value="ECO:0007669"/>
    <property type="project" value="InterPro"/>
</dbReference>
<keyword evidence="4" id="KW-0963">Cytoplasm</keyword>
<evidence type="ECO:0000256" key="1">
    <source>
        <dbReference type="ARBA" id="ARBA00009054"/>
    </source>
</evidence>
<dbReference type="SUPFAM" id="SSF58014">
    <property type="entry name" value="Coiled-coil domain of nucleotide exchange factor GrpE"/>
    <property type="match status" value="1"/>
</dbReference>
<name>A0AA37TPS9_9HYPH</name>
<keyword evidence="2 4" id="KW-0346">Stress response</keyword>
<evidence type="ECO:0000313" key="10">
    <source>
        <dbReference type="Proteomes" id="UP001157440"/>
    </source>
</evidence>
<dbReference type="GO" id="GO:0000774">
    <property type="term" value="F:adenyl-nucleotide exchange factor activity"/>
    <property type="evidence" value="ECO:0007669"/>
    <property type="project" value="InterPro"/>
</dbReference>
<evidence type="ECO:0000256" key="4">
    <source>
        <dbReference type="HAMAP-Rule" id="MF_01151"/>
    </source>
</evidence>
<protein>
    <recommendedName>
        <fullName evidence="4 5">Protein GrpE</fullName>
    </recommendedName>
    <alternativeName>
        <fullName evidence="4">HSP-70 cofactor</fullName>
    </alternativeName>
</protein>
<evidence type="ECO:0000313" key="9">
    <source>
        <dbReference type="EMBL" id="GLS73156.1"/>
    </source>
</evidence>
<evidence type="ECO:0000256" key="8">
    <source>
        <dbReference type="SAM" id="MobiDB-lite"/>
    </source>
</evidence>
<evidence type="ECO:0000256" key="3">
    <source>
        <dbReference type="ARBA" id="ARBA00023186"/>
    </source>
</evidence>
<dbReference type="GO" id="GO:0051082">
    <property type="term" value="F:unfolded protein binding"/>
    <property type="evidence" value="ECO:0007669"/>
    <property type="project" value="TreeGrafter"/>
</dbReference>
<dbReference type="Proteomes" id="UP001157440">
    <property type="component" value="Unassembled WGS sequence"/>
</dbReference>
<feature type="coiled-coil region" evidence="7">
    <location>
        <begin position="45"/>
        <end position="83"/>
    </location>
</feature>
<evidence type="ECO:0000256" key="2">
    <source>
        <dbReference type="ARBA" id="ARBA00023016"/>
    </source>
</evidence>
<dbReference type="Gene3D" id="3.90.20.20">
    <property type="match status" value="1"/>
</dbReference>
<dbReference type="NCBIfam" id="NF010748">
    <property type="entry name" value="PRK14150.1"/>
    <property type="match status" value="1"/>
</dbReference>
<dbReference type="EMBL" id="BSPL01000024">
    <property type="protein sequence ID" value="GLS73156.1"/>
    <property type="molecule type" value="Genomic_DNA"/>
</dbReference>
<dbReference type="PRINTS" id="PR00773">
    <property type="entry name" value="GRPEPROTEIN"/>
</dbReference>
<organism evidence="9 10">
    <name type="scientific">Methylobacterium tardum</name>
    <dbReference type="NCBI Taxonomy" id="374432"/>
    <lineage>
        <taxon>Bacteria</taxon>
        <taxon>Pseudomonadati</taxon>
        <taxon>Pseudomonadota</taxon>
        <taxon>Alphaproteobacteria</taxon>
        <taxon>Hyphomicrobiales</taxon>
        <taxon>Methylobacteriaceae</taxon>
        <taxon>Methylobacterium</taxon>
    </lineage>
</organism>
<dbReference type="FunFam" id="2.30.22.10:FF:000002">
    <property type="entry name" value="GrpE protein homolog"/>
    <property type="match status" value="1"/>
</dbReference>
<dbReference type="GO" id="GO:0005737">
    <property type="term" value="C:cytoplasm"/>
    <property type="evidence" value="ECO:0007669"/>
    <property type="project" value="UniProtKB-SubCell"/>
</dbReference>
<reference evidence="10" key="1">
    <citation type="journal article" date="2019" name="Int. J. Syst. Evol. Microbiol.">
        <title>The Global Catalogue of Microorganisms (GCM) 10K type strain sequencing project: providing services to taxonomists for standard genome sequencing and annotation.</title>
        <authorList>
            <consortium name="The Broad Institute Genomics Platform"/>
            <consortium name="The Broad Institute Genome Sequencing Center for Infectious Disease"/>
            <person name="Wu L."/>
            <person name="Ma J."/>
        </authorList>
    </citation>
    <scope>NUCLEOTIDE SEQUENCE [LARGE SCALE GENOMIC DNA]</scope>
    <source>
        <strain evidence="10">NBRC 103632</strain>
    </source>
</reference>
<dbReference type="GO" id="GO:0042803">
    <property type="term" value="F:protein homodimerization activity"/>
    <property type="evidence" value="ECO:0007669"/>
    <property type="project" value="InterPro"/>
</dbReference>
<dbReference type="InterPro" id="IPR009012">
    <property type="entry name" value="GrpE_head"/>
</dbReference>
<sequence>MTSNDMPQDDQRQTTVEAGAGAAQDTAPTGQGAEAASVDPVAEALALLTAERDELKDRMLRTLAEMENLRRRTEREVADARAYAVTNFARDVLNVADNIRRALDSVPADAKATADGALKGLIDGIELTERDLGKTLERHGVKIVEPQGQKFDPNRHQAMFEVPNPEVPAGTVVQVVQAGYVIGERVLRPALVGVAKGGPKAAANPADAA</sequence>
<comment type="similarity">
    <text evidence="1 4 6">Belongs to the GrpE family.</text>
</comment>
<dbReference type="PROSITE" id="PS01071">
    <property type="entry name" value="GRPE"/>
    <property type="match status" value="1"/>
</dbReference>
<dbReference type="GO" id="GO:0006457">
    <property type="term" value="P:protein folding"/>
    <property type="evidence" value="ECO:0007669"/>
    <property type="project" value="InterPro"/>
</dbReference>
<evidence type="ECO:0000256" key="6">
    <source>
        <dbReference type="RuleBase" id="RU004478"/>
    </source>
</evidence>
<dbReference type="HAMAP" id="MF_01151">
    <property type="entry name" value="GrpE"/>
    <property type="match status" value="1"/>
</dbReference>
<dbReference type="InterPro" id="IPR000740">
    <property type="entry name" value="GrpE"/>
</dbReference>
<dbReference type="AlphaFoldDB" id="A0AA37TPS9"/>
<comment type="caution">
    <text evidence="9">The sequence shown here is derived from an EMBL/GenBank/DDBJ whole genome shotgun (WGS) entry which is preliminary data.</text>
</comment>
<dbReference type="CDD" id="cd00446">
    <property type="entry name" value="GrpE"/>
    <property type="match status" value="1"/>
</dbReference>
<comment type="function">
    <text evidence="4 5">Participates actively in the response to hyperosmotic and heat shock by preventing the aggregation of stress-denatured proteins, in association with DnaK and GrpE. It is the nucleotide exchange factor for DnaK and may function as a thermosensor. Unfolded proteins bind initially to DnaJ; upon interaction with the DnaJ-bound protein, DnaK hydrolyzes its bound ATP, resulting in the formation of a stable complex. GrpE releases ADP from DnaK; ATP binding to DnaK triggers the release of the substrate protein, thus completing the reaction cycle. Several rounds of ATP-dependent interactions between DnaJ, DnaK and GrpE are required for fully efficient folding.</text>
</comment>
<comment type="subunit">
    <text evidence="4">Homodimer.</text>
</comment>
<accession>A0AA37TPS9</accession>